<feature type="region of interest" description="Disordered" evidence="1">
    <location>
        <begin position="1"/>
        <end position="59"/>
    </location>
</feature>
<proteinExistence type="predicted"/>
<protein>
    <submittedName>
        <fullName evidence="2">Uncharacterized protein</fullName>
    </submittedName>
</protein>
<sequence>MIGGCPSLADVHPDDDADGLHESERLRLPGDALPAQGLRHRLPPGAERPAAQTQLQGRGYHGQCRLAALPALAQRRGRQRREDVKPVA</sequence>
<gene>
    <name evidence="2" type="ORF">chiPu_0028396</name>
</gene>
<reference evidence="2 3" key="1">
    <citation type="journal article" date="2018" name="Nat. Ecol. Evol.">
        <title>Shark genomes provide insights into elasmobranch evolution and the origin of vertebrates.</title>
        <authorList>
            <person name="Hara Y"/>
            <person name="Yamaguchi K"/>
            <person name="Onimaru K"/>
            <person name="Kadota M"/>
            <person name="Koyanagi M"/>
            <person name="Keeley SD"/>
            <person name="Tatsumi K"/>
            <person name="Tanaka K"/>
            <person name="Motone F"/>
            <person name="Kageyama Y"/>
            <person name="Nozu R"/>
            <person name="Adachi N"/>
            <person name="Nishimura O"/>
            <person name="Nakagawa R"/>
            <person name="Tanegashima C"/>
            <person name="Kiyatake I"/>
            <person name="Matsumoto R"/>
            <person name="Murakumo K"/>
            <person name="Nishida K"/>
            <person name="Terakita A"/>
            <person name="Kuratani S"/>
            <person name="Sato K"/>
            <person name="Hyodo S Kuraku.S."/>
        </authorList>
    </citation>
    <scope>NUCLEOTIDE SEQUENCE [LARGE SCALE GENOMIC DNA]</scope>
</reference>
<accession>A0A401TPK0</accession>
<dbReference type="AlphaFoldDB" id="A0A401TPK0"/>
<dbReference type="Proteomes" id="UP000287033">
    <property type="component" value="Unassembled WGS sequence"/>
</dbReference>
<organism evidence="2 3">
    <name type="scientific">Chiloscyllium punctatum</name>
    <name type="common">Brownbanded bambooshark</name>
    <name type="synonym">Hemiscyllium punctatum</name>
    <dbReference type="NCBI Taxonomy" id="137246"/>
    <lineage>
        <taxon>Eukaryota</taxon>
        <taxon>Metazoa</taxon>
        <taxon>Chordata</taxon>
        <taxon>Craniata</taxon>
        <taxon>Vertebrata</taxon>
        <taxon>Chondrichthyes</taxon>
        <taxon>Elasmobranchii</taxon>
        <taxon>Galeomorphii</taxon>
        <taxon>Galeoidea</taxon>
        <taxon>Orectolobiformes</taxon>
        <taxon>Hemiscylliidae</taxon>
        <taxon>Chiloscyllium</taxon>
    </lineage>
</organism>
<evidence type="ECO:0000313" key="2">
    <source>
        <dbReference type="EMBL" id="GCC44601.1"/>
    </source>
</evidence>
<keyword evidence="3" id="KW-1185">Reference proteome</keyword>
<name>A0A401TPK0_CHIPU</name>
<dbReference type="EMBL" id="BEZZ01130731">
    <property type="protein sequence ID" value="GCC44601.1"/>
    <property type="molecule type" value="Genomic_DNA"/>
</dbReference>
<feature type="compositionally biased region" description="Basic and acidic residues" evidence="1">
    <location>
        <begin position="11"/>
        <end position="28"/>
    </location>
</feature>
<evidence type="ECO:0000313" key="3">
    <source>
        <dbReference type="Proteomes" id="UP000287033"/>
    </source>
</evidence>
<evidence type="ECO:0000256" key="1">
    <source>
        <dbReference type="SAM" id="MobiDB-lite"/>
    </source>
</evidence>
<comment type="caution">
    <text evidence="2">The sequence shown here is derived from an EMBL/GenBank/DDBJ whole genome shotgun (WGS) entry which is preliminary data.</text>
</comment>